<evidence type="ECO:0000256" key="8">
    <source>
        <dbReference type="SAM" id="MobiDB-lite"/>
    </source>
</evidence>
<evidence type="ECO:0000256" key="4">
    <source>
        <dbReference type="ARBA" id="ARBA00022692"/>
    </source>
</evidence>
<keyword evidence="4 9" id="KW-0812">Transmembrane</keyword>
<keyword evidence="11" id="KW-1185">Reference proteome</keyword>
<dbReference type="GO" id="GO:0005886">
    <property type="term" value="C:plasma membrane"/>
    <property type="evidence" value="ECO:0007669"/>
    <property type="project" value="UniProtKB-SubCell"/>
</dbReference>
<evidence type="ECO:0008006" key="12">
    <source>
        <dbReference type="Google" id="ProtNLM"/>
    </source>
</evidence>
<dbReference type="PANTHER" id="PTHR11923:SF93">
    <property type="entry name" value="GH07959P-RELATED"/>
    <property type="match status" value="1"/>
</dbReference>
<evidence type="ECO:0000313" key="11">
    <source>
        <dbReference type="Proteomes" id="UP001497644"/>
    </source>
</evidence>
<evidence type="ECO:0000256" key="3">
    <source>
        <dbReference type="ARBA" id="ARBA00022475"/>
    </source>
</evidence>
<dbReference type="EMBL" id="OZ034836">
    <property type="protein sequence ID" value="CAL1677892.1"/>
    <property type="molecule type" value="Genomic_DNA"/>
</dbReference>
<evidence type="ECO:0000256" key="7">
    <source>
        <dbReference type="ARBA" id="ARBA00023180"/>
    </source>
</evidence>
<protein>
    <recommendedName>
        <fullName evidence="12">Protein croquemort</fullName>
    </recommendedName>
</protein>
<evidence type="ECO:0000256" key="9">
    <source>
        <dbReference type="SAM" id="Phobius"/>
    </source>
</evidence>
<dbReference type="Pfam" id="PF01130">
    <property type="entry name" value="CD36"/>
    <property type="match status" value="1"/>
</dbReference>
<accession>A0AAV2NEE4</accession>
<keyword evidence="5 9" id="KW-1133">Transmembrane helix</keyword>
<evidence type="ECO:0000313" key="10">
    <source>
        <dbReference type="EMBL" id="CAL1677892.1"/>
    </source>
</evidence>
<evidence type="ECO:0000256" key="5">
    <source>
        <dbReference type="ARBA" id="ARBA00022989"/>
    </source>
</evidence>
<comment type="subcellular location">
    <subcellularLocation>
        <location evidence="1">Cell membrane</location>
    </subcellularLocation>
</comment>
<dbReference type="GO" id="GO:0005044">
    <property type="term" value="F:scavenger receptor activity"/>
    <property type="evidence" value="ECO:0007669"/>
    <property type="project" value="TreeGrafter"/>
</dbReference>
<name>A0AAV2NEE4_9HYME</name>
<dbReference type="Proteomes" id="UP001497644">
    <property type="component" value="Chromosome 13"/>
</dbReference>
<evidence type="ECO:0000256" key="1">
    <source>
        <dbReference type="ARBA" id="ARBA00004236"/>
    </source>
</evidence>
<evidence type="ECO:0000256" key="6">
    <source>
        <dbReference type="ARBA" id="ARBA00023136"/>
    </source>
</evidence>
<comment type="similarity">
    <text evidence="2">Belongs to the CD36 family.</text>
</comment>
<keyword evidence="3" id="KW-1003">Cell membrane</keyword>
<feature type="compositionally biased region" description="Basic and acidic residues" evidence="8">
    <location>
        <begin position="559"/>
        <end position="571"/>
    </location>
</feature>
<dbReference type="GO" id="GO:0005737">
    <property type="term" value="C:cytoplasm"/>
    <property type="evidence" value="ECO:0007669"/>
    <property type="project" value="TreeGrafter"/>
</dbReference>
<proteinExistence type="inferred from homology"/>
<dbReference type="PANTHER" id="PTHR11923">
    <property type="entry name" value="SCAVENGER RECEPTOR CLASS B TYPE-1 SR-B1"/>
    <property type="match status" value="1"/>
</dbReference>
<evidence type="ECO:0000256" key="2">
    <source>
        <dbReference type="ARBA" id="ARBA00010532"/>
    </source>
</evidence>
<feature type="transmembrane region" description="Helical" evidence="9">
    <location>
        <begin position="489"/>
        <end position="518"/>
    </location>
</feature>
<keyword evidence="6 9" id="KW-0472">Membrane</keyword>
<dbReference type="InterPro" id="IPR002159">
    <property type="entry name" value="CD36_fam"/>
</dbReference>
<keyword evidence="7" id="KW-0325">Glycoprotein</keyword>
<feature type="region of interest" description="Disordered" evidence="8">
    <location>
        <begin position="551"/>
        <end position="571"/>
    </location>
</feature>
<reference evidence="10" key="1">
    <citation type="submission" date="2024-04" db="EMBL/GenBank/DDBJ databases">
        <authorList>
            <consortium name="Molecular Ecology Group"/>
        </authorList>
    </citation>
    <scope>NUCLEOTIDE SEQUENCE</scope>
</reference>
<dbReference type="PRINTS" id="PR01609">
    <property type="entry name" value="CD36FAMILY"/>
</dbReference>
<sequence length="571" mass="64728">MRPWTNKSLGLGILGLFLVALGISLCVLRPIFFHHILQKGLALSSTSNSFKIWSDTSDLPPLIFKVYIFNWTNPEQLGIEKPHLDQLGPYCFREVRQKDNITFHHENKTVSYLQRRLWYFDAKQSNGSLNDIVNHLDVVAASAAHKIRYWDYDWQKTLSVILSTRKLYTRKTVDELLFTGYSDGILTMGKMMVTDPDIPAFDRFGWFYMRNGSAEFDGHFNMETGEGDIGQLGILRKWNYKDTTKYHKNPCNVIEGSAGEFWPPGRTKDDITLFSADLCRPLFYEYEGTTSHFGIEGYRYTIGKKTLGNATRRRFPHDQAKFFEQTTTTEDFFVAEHSAEMTGSTTENTYNGHSSENTDVYSDNDPDVINMGNCYCNGECTPSGLLNITLCRYGAPVFISLPHFHKADPAVLNAVEGLRPNDKEHSFSITLEPTTGIPLEVSAALQANVHLHSSEIVGLYNNVPNIYMPMIWFKLKAQVTEEMASNLRILLALPIVMLCSGIIMTIVGLCLIGAVALLSLFGKKRRIPQTDATTEKMVDNPEKKTEMVFMDKMGNNEDDNVKSDRRLYAKP</sequence>
<dbReference type="AlphaFoldDB" id="A0AAV2NEE4"/>
<organism evidence="10 11">
    <name type="scientific">Lasius platythorax</name>
    <dbReference type="NCBI Taxonomy" id="488582"/>
    <lineage>
        <taxon>Eukaryota</taxon>
        <taxon>Metazoa</taxon>
        <taxon>Ecdysozoa</taxon>
        <taxon>Arthropoda</taxon>
        <taxon>Hexapoda</taxon>
        <taxon>Insecta</taxon>
        <taxon>Pterygota</taxon>
        <taxon>Neoptera</taxon>
        <taxon>Endopterygota</taxon>
        <taxon>Hymenoptera</taxon>
        <taxon>Apocrita</taxon>
        <taxon>Aculeata</taxon>
        <taxon>Formicoidea</taxon>
        <taxon>Formicidae</taxon>
        <taxon>Formicinae</taxon>
        <taxon>Lasius</taxon>
        <taxon>Lasius</taxon>
    </lineage>
</organism>
<gene>
    <name evidence="10" type="ORF">LPLAT_LOCUS3835</name>
</gene>